<comment type="caution">
    <text evidence="1">The sequence shown here is derived from an EMBL/GenBank/DDBJ whole genome shotgun (WGS) entry which is preliminary data.</text>
</comment>
<proteinExistence type="predicted"/>
<accession>A0A0L8AKJ3</accession>
<evidence type="ECO:0000313" key="1">
    <source>
        <dbReference type="EMBL" id="KOF02909.1"/>
    </source>
</evidence>
<dbReference type="EMBL" id="JSVA01000009">
    <property type="protein sequence ID" value="KOF02909.1"/>
    <property type="molecule type" value="Genomic_DNA"/>
</dbReference>
<protein>
    <submittedName>
        <fullName evidence="1">Uncharacterized protein</fullName>
    </submittedName>
</protein>
<dbReference type="Proteomes" id="UP000036908">
    <property type="component" value="Unassembled WGS sequence"/>
</dbReference>
<keyword evidence="2" id="KW-1185">Reference proteome</keyword>
<evidence type="ECO:0000313" key="2">
    <source>
        <dbReference type="Proteomes" id="UP000036908"/>
    </source>
</evidence>
<reference evidence="2" key="1">
    <citation type="submission" date="2014-11" db="EMBL/GenBank/DDBJ databases">
        <title>Genome sequencing of Roseivirga sp. D-25.</title>
        <authorList>
            <person name="Selvaratnam C."/>
            <person name="Thevarajoo S."/>
            <person name="Goh K.M."/>
            <person name="Eee R."/>
            <person name="Chan K.-G."/>
            <person name="Chong C.S."/>
        </authorList>
    </citation>
    <scope>NUCLEOTIDE SEQUENCE [LARGE SCALE GENOMIC DNA]</scope>
    <source>
        <strain evidence="2">D-25</strain>
    </source>
</reference>
<organism evidence="1 2">
    <name type="scientific">Roseivirga seohaensis subsp. aquiponti</name>
    <dbReference type="NCBI Taxonomy" id="1566026"/>
    <lineage>
        <taxon>Bacteria</taxon>
        <taxon>Pseudomonadati</taxon>
        <taxon>Bacteroidota</taxon>
        <taxon>Cytophagia</taxon>
        <taxon>Cytophagales</taxon>
        <taxon>Roseivirgaceae</taxon>
        <taxon>Roseivirga</taxon>
    </lineage>
</organism>
<dbReference type="OrthoDB" id="982713at2"/>
<sequence>MIRTSTQNDLIRYIYQETDTEENIEIQTAAILNGSLAHELHELEQTVKSITAAERVPSESAIDKILSYSKSYDLHSLK</sequence>
<dbReference type="RefSeq" id="WP_053223324.1">
    <property type="nucleotide sequence ID" value="NZ_JSVA01000009.1"/>
</dbReference>
<gene>
    <name evidence="1" type="ORF">OB69_08675</name>
</gene>
<dbReference type="AlphaFoldDB" id="A0A0L8AKJ3"/>
<name>A0A0L8AKJ3_9BACT</name>